<dbReference type="AlphaFoldDB" id="A0A1E5SLH7"/>
<dbReference type="EMBL" id="MDGQ01000005">
    <property type="protein sequence ID" value="OEJ99980.1"/>
    <property type="molecule type" value="Genomic_DNA"/>
</dbReference>
<comment type="similarity">
    <text evidence="1">Belongs to the glycosyltransferase 2 family.</text>
</comment>
<feature type="domain" description="Glycosyltransferase 2-like" evidence="4">
    <location>
        <begin position="5"/>
        <end position="108"/>
    </location>
</feature>
<dbReference type="Pfam" id="PF00535">
    <property type="entry name" value="Glycos_transf_2"/>
    <property type="match status" value="1"/>
</dbReference>
<name>A0A1E5SLH7_9BACT</name>
<proteinExistence type="inferred from homology"/>
<dbReference type="Proteomes" id="UP000095552">
    <property type="component" value="Unassembled WGS sequence"/>
</dbReference>
<protein>
    <submittedName>
        <fullName evidence="5">Glycosyl transferase family 2</fullName>
    </submittedName>
</protein>
<evidence type="ECO:0000313" key="5">
    <source>
        <dbReference type="EMBL" id="OEJ99980.1"/>
    </source>
</evidence>
<dbReference type="RefSeq" id="WP_069835443.1">
    <property type="nucleotide sequence ID" value="NZ_MDGQ01000005.1"/>
</dbReference>
<evidence type="ECO:0000256" key="1">
    <source>
        <dbReference type="ARBA" id="ARBA00006739"/>
    </source>
</evidence>
<dbReference type="OrthoDB" id="9771846at2"/>
<dbReference type="SUPFAM" id="SSF53448">
    <property type="entry name" value="Nucleotide-diphospho-sugar transferases"/>
    <property type="match status" value="1"/>
</dbReference>
<sequence>MEKLSVVLLNYNGQHHLENFLPSVTTHSRPYEVVVVDNGSTDDSVAYLEKNYPEVRLIKFEENHGFSGGYNKALTLLDSEYVVLLNTDVEVTPNWISPVLALLDSDEQIKAAQPKILDYKAKNRFEYAGASGGYIDDLGYPFCRGRIFQTIEEDLGQYDDVKEVFWASGSCLFVDRKTYLELGGLDVDFFAHMEEIDLCWRIWKSKGKIMVSPESRVYHVGGGTLDKSKPRKTFLNFRNGLSLLIKNEDMAKLVWKLPLRIILDWVALVKFSIESGPQHGFAIFRAHISTVLNFRKTLKKRGKSNNHSAIPRFKGWITWRYFAAGTKTYNKL</sequence>
<gene>
    <name evidence="5" type="ORF">BFP71_10580</name>
</gene>
<comment type="caution">
    <text evidence="5">The sequence shown here is derived from an EMBL/GenBank/DDBJ whole genome shotgun (WGS) entry which is preliminary data.</text>
</comment>
<dbReference type="GO" id="GO:0016757">
    <property type="term" value="F:glycosyltransferase activity"/>
    <property type="evidence" value="ECO:0007669"/>
    <property type="project" value="UniProtKB-KW"/>
</dbReference>
<evidence type="ECO:0000259" key="4">
    <source>
        <dbReference type="Pfam" id="PF00535"/>
    </source>
</evidence>
<accession>A0A1E5SLH7</accession>
<evidence type="ECO:0000313" key="6">
    <source>
        <dbReference type="Proteomes" id="UP000095552"/>
    </source>
</evidence>
<dbReference type="PANTHER" id="PTHR43179:SF12">
    <property type="entry name" value="GALACTOFURANOSYLTRANSFERASE GLFT2"/>
    <property type="match status" value="1"/>
</dbReference>
<organism evidence="5 6">
    <name type="scientific">Roseivirga misakiensis</name>
    <dbReference type="NCBI Taxonomy" id="1563681"/>
    <lineage>
        <taxon>Bacteria</taxon>
        <taxon>Pseudomonadati</taxon>
        <taxon>Bacteroidota</taxon>
        <taxon>Cytophagia</taxon>
        <taxon>Cytophagales</taxon>
        <taxon>Roseivirgaceae</taxon>
        <taxon>Roseivirga</taxon>
    </lineage>
</organism>
<evidence type="ECO:0000256" key="3">
    <source>
        <dbReference type="ARBA" id="ARBA00022679"/>
    </source>
</evidence>
<dbReference type="InterPro" id="IPR001173">
    <property type="entry name" value="Glyco_trans_2-like"/>
</dbReference>
<dbReference type="PANTHER" id="PTHR43179">
    <property type="entry name" value="RHAMNOSYLTRANSFERASE WBBL"/>
    <property type="match status" value="1"/>
</dbReference>
<keyword evidence="6" id="KW-1185">Reference proteome</keyword>
<dbReference type="Gene3D" id="3.90.550.10">
    <property type="entry name" value="Spore Coat Polysaccharide Biosynthesis Protein SpsA, Chain A"/>
    <property type="match status" value="1"/>
</dbReference>
<keyword evidence="2" id="KW-0328">Glycosyltransferase</keyword>
<dbReference type="STRING" id="1563681.BFP71_10580"/>
<dbReference type="CDD" id="cd04186">
    <property type="entry name" value="GT_2_like_c"/>
    <property type="match status" value="1"/>
</dbReference>
<dbReference type="InterPro" id="IPR029044">
    <property type="entry name" value="Nucleotide-diphossugar_trans"/>
</dbReference>
<keyword evidence="3 5" id="KW-0808">Transferase</keyword>
<reference evidence="5 6" key="1">
    <citation type="submission" date="2016-08" db="EMBL/GenBank/DDBJ databases">
        <title>Draft genome of Fabibacter sp. strain SK-8.</title>
        <authorList>
            <person name="Wong S.-K."/>
            <person name="Hamasaki K."/>
            <person name="Yoshizawa S."/>
        </authorList>
    </citation>
    <scope>NUCLEOTIDE SEQUENCE [LARGE SCALE GENOMIC DNA]</scope>
    <source>
        <strain evidence="5 6">SK-8</strain>
    </source>
</reference>
<evidence type="ECO:0000256" key="2">
    <source>
        <dbReference type="ARBA" id="ARBA00022676"/>
    </source>
</evidence>